<dbReference type="Gene3D" id="3.30.1380.10">
    <property type="match status" value="1"/>
</dbReference>
<evidence type="ECO:0000256" key="1">
    <source>
        <dbReference type="SAM" id="Phobius"/>
    </source>
</evidence>
<dbReference type="Pfam" id="PF02557">
    <property type="entry name" value="VanY"/>
    <property type="match status" value="1"/>
</dbReference>
<feature type="domain" description="D-alanyl-D-alanine carboxypeptidase-like core" evidence="2">
    <location>
        <begin position="116"/>
        <end position="251"/>
    </location>
</feature>
<evidence type="ECO:0000313" key="4">
    <source>
        <dbReference type="Proteomes" id="UP000824178"/>
    </source>
</evidence>
<accession>A0A9E2NR28</accession>
<evidence type="ECO:0000259" key="2">
    <source>
        <dbReference type="Pfam" id="PF02557"/>
    </source>
</evidence>
<dbReference type="Proteomes" id="UP000824178">
    <property type="component" value="Unassembled WGS sequence"/>
</dbReference>
<dbReference type="InterPro" id="IPR003709">
    <property type="entry name" value="VanY-like_core_dom"/>
</dbReference>
<evidence type="ECO:0000313" key="3">
    <source>
        <dbReference type="EMBL" id="MBU3820000.1"/>
    </source>
</evidence>
<dbReference type="PANTHER" id="PTHR34385:SF1">
    <property type="entry name" value="PEPTIDOGLYCAN L-ALANYL-D-GLUTAMATE ENDOPEPTIDASE CWLK"/>
    <property type="match status" value="1"/>
</dbReference>
<organism evidence="3 4">
    <name type="scientific">Candidatus Faecalibacterium intestinavium</name>
    <dbReference type="NCBI Taxonomy" id="2838580"/>
    <lineage>
        <taxon>Bacteria</taxon>
        <taxon>Bacillati</taxon>
        <taxon>Bacillota</taxon>
        <taxon>Clostridia</taxon>
        <taxon>Eubacteriales</taxon>
        <taxon>Oscillospiraceae</taxon>
        <taxon>Faecalibacterium</taxon>
    </lineage>
</organism>
<dbReference type="EMBL" id="JAHLFH010000134">
    <property type="protein sequence ID" value="MBU3820000.1"/>
    <property type="molecule type" value="Genomic_DNA"/>
</dbReference>
<dbReference type="AlphaFoldDB" id="A0A9E2NR28"/>
<dbReference type="InterPro" id="IPR052179">
    <property type="entry name" value="DD-CPase-like"/>
</dbReference>
<feature type="transmembrane region" description="Helical" evidence="1">
    <location>
        <begin position="36"/>
        <end position="58"/>
    </location>
</feature>
<reference evidence="3" key="1">
    <citation type="journal article" date="2021" name="PeerJ">
        <title>Extensive microbial diversity within the chicken gut microbiome revealed by metagenomics and culture.</title>
        <authorList>
            <person name="Gilroy R."/>
            <person name="Ravi A."/>
            <person name="Getino M."/>
            <person name="Pursley I."/>
            <person name="Horton D.L."/>
            <person name="Alikhan N.F."/>
            <person name="Baker D."/>
            <person name="Gharbi K."/>
            <person name="Hall N."/>
            <person name="Watson M."/>
            <person name="Adriaenssens E.M."/>
            <person name="Foster-Nyarko E."/>
            <person name="Jarju S."/>
            <person name="Secka A."/>
            <person name="Antonio M."/>
            <person name="Oren A."/>
            <person name="Chaudhuri R.R."/>
            <person name="La Ragione R."/>
            <person name="Hildebrand F."/>
            <person name="Pallen M.J."/>
        </authorList>
    </citation>
    <scope>NUCLEOTIDE SEQUENCE</scope>
    <source>
        <strain evidence="3">742</strain>
    </source>
</reference>
<keyword evidence="1" id="KW-0812">Transmembrane</keyword>
<comment type="caution">
    <text evidence="3">The sequence shown here is derived from an EMBL/GenBank/DDBJ whole genome shotgun (WGS) entry which is preliminary data.</text>
</comment>
<sequence length="277" mass="31379">MERNKRNAQPIRRTRLTRAEWEARRRRRRLRRVRNWVIFLSVCAALVALMTSAILWLLPRVRLLFAGPEEYQPVAYDLSEYIFPEDDPYLVLVNGNLPLEQAAAPALAETGTEGVQMEQQAAAAWQEMAAAAREDGVELVLMSGYQDEAARQAAYDGWVQYYLDEGLSAEEAEALARTVVPEPDCNESGTGLAAEILSDGYDTLDTGFDKTQAYRWLTAYAAEYGFILRWPADRQIATGMAYQPWHWRYVGPENARAIRASGLSLEEFLALYQQTDT</sequence>
<keyword evidence="1" id="KW-1133">Transmembrane helix</keyword>
<dbReference type="GO" id="GO:0008233">
    <property type="term" value="F:peptidase activity"/>
    <property type="evidence" value="ECO:0007669"/>
    <property type="project" value="InterPro"/>
</dbReference>
<dbReference type="InterPro" id="IPR009045">
    <property type="entry name" value="Zn_M74/Hedgehog-like"/>
</dbReference>
<proteinExistence type="predicted"/>
<keyword evidence="1" id="KW-0472">Membrane</keyword>
<name>A0A9E2NR28_9FIRM</name>
<dbReference type="PANTHER" id="PTHR34385">
    <property type="entry name" value="D-ALANYL-D-ALANINE CARBOXYPEPTIDASE"/>
    <property type="match status" value="1"/>
</dbReference>
<gene>
    <name evidence="3" type="ORF">H9864_06495</name>
</gene>
<protein>
    <submittedName>
        <fullName evidence="3">M15 family metallopeptidase</fullName>
    </submittedName>
</protein>
<dbReference type="CDD" id="cd14852">
    <property type="entry name" value="LD-carboxypeptidase"/>
    <property type="match status" value="1"/>
</dbReference>
<dbReference type="SUPFAM" id="SSF55166">
    <property type="entry name" value="Hedgehog/DD-peptidase"/>
    <property type="match status" value="1"/>
</dbReference>
<reference evidence="3" key="2">
    <citation type="submission" date="2021-04" db="EMBL/GenBank/DDBJ databases">
        <authorList>
            <person name="Gilroy R."/>
        </authorList>
    </citation>
    <scope>NUCLEOTIDE SEQUENCE</scope>
    <source>
        <strain evidence="3">742</strain>
    </source>
</reference>
<dbReference type="InterPro" id="IPR058193">
    <property type="entry name" value="VanY/YodJ_core_dom"/>
</dbReference>
<dbReference type="GO" id="GO:0006508">
    <property type="term" value="P:proteolysis"/>
    <property type="evidence" value="ECO:0007669"/>
    <property type="project" value="InterPro"/>
</dbReference>